<proteinExistence type="predicted"/>
<evidence type="ECO:0000313" key="6">
    <source>
        <dbReference type="EMBL" id="KAA6396680.1"/>
    </source>
</evidence>
<dbReference type="SUPFAM" id="SSF47576">
    <property type="entry name" value="Calponin-homology domain, CH-domain"/>
    <property type="match status" value="1"/>
</dbReference>
<dbReference type="CDD" id="cd21220">
    <property type="entry name" value="CH_PLS_FIM_rpt4"/>
    <property type="match status" value="1"/>
</dbReference>
<dbReference type="EMBL" id="SNRW01001366">
    <property type="protein sequence ID" value="KAA6396680.1"/>
    <property type="molecule type" value="Genomic_DNA"/>
</dbReference>
<dbReference type="PROSITE" id="PS50021">
    <property type="entry name" value="CH"/>
    <property type="match status" value="4"/>
</dbReference>
<dbReference type="GO" id="GO:0046872">
    <property type="term" value="F:metal ion binding"/>
    <property type="evidence" value="ECO:0007669"/>
    <property type="project" value="UniProtKB-KW"/>
</dbReference>
<dbReference type="Pfam" id="PF00307">
    <property type="entry name" value="CH"/>
    <property type="match status" value="4"/>
</dbReference>
<evidence type="ECO:0000256" key="1">
    <source>
        <dbReference type="ARBA" id="ARBA00022723"/>
    </source>
</evidence>
<organism evidence="6 7">
    <name type="scientific">Streblomastix strix</name>
    <dbReference type="NCBI Taxonomy" id="222440"/>
    <lineage>
        <taxon>Eukaryota</taxon>
        <taxon>Metamonada</taxon>
        <taxon>Preaxostyla</taxon>
        <taxon>Oxymonadida</taxon>
        <taxon>Streblomastigidae</taxon>
        <taxon>Streblomastix</taxon>
    </lineage>
</organism>
<dbReference type="Proteomes" id="UP000324800">
    <property type="component" value="Unassembled WGS sequence"/>
</dbReference>
<dbReference type="GO" id="GO:0051017">
    <property type="term" value="P:actin filament bundle assembly"/>
    <property type="evidence" value="ECO:0007669"/>
    <property type="project" value="InterPro"/>
</dbReference>
<evidence type="ECO:0000313" key="7">
    <source>
        <dbReference type="Proteomes" id="UP000324800"/>
    </source>
</evidence>
<gene>
    <name evidence="6" type="ORF">EZS28_007795</name>
</gene>
<dbReference type="Gene3D" id="1.10.418.10">
    <property type="entry name" value="Calponin-like domain"/>
    <property type="match status" value="4"/>
</dbReference>
<feature type="domain" description="Calponin-homology (CH)" evidence="5">
    <location>
        <begin position="28"/>
        <end position="144"/>
    </location>
</feature>
<dbReference type="PROSITE" id="PS00019">
    <property type="entry name" value="ACTININ_1"/>
    <property type="match status" value="1"/>
</dbReference>
<dbReference type="AlphaFoldDB" id="A0A5J4WNZ1"/>
<dbReference type="PANTHER" id="PTHR19961:SF18">
    <property type="entry name" value="FI19014P1"/>
    <property type="match status" value="1"/>
</dbReference>
<dbReference type="SMART" id="SM00033">
    <property type="entry name" value="CH"/>
    <property type="match status" value="4"/>
</dbReference>
<keyword evidence="2" id="KW-0677">Repeat</keyword>
<dbReference type="GO" id="GO:0005884">
    <property type="term" value="C:actin filament"/>
    <property type="evidence" value="ECO:0007669"/>
    <property type="project" value="TreeGrafter"/>
</dbReference>
<dbReference type="GO" id="GO:0051639">
    <property type="term" value="P:actin filament network formation"/>
    <property type="evidence" value="ECO:0007669"/>
    <property type="project" value="TreeGrafter"/>
</dbReference>
<evidence type="ECO:0000256" key="4">
    <source>
        <dbReference type="ARBA" id="ARBA00023203"/>
    </source>
</evidence>
<comment type="caution">
    <text evidence="6">The sequence shown here is derived from an EMBL/GenBank/DDBJ whole genome shotgun (WGS) entry which is preliminary data.</text>
</comment>
<dbReference type="OrthoDB" id="431378at2759"/>
<dbReference type="InterPro" id="IPR001715">
    <property type="entry name" value="CH_dom"/>
</dbReference>
<feature type="domain" description="Calponin-homology (CH)" evidence="5">
    <location>
        <begin position="301"/>
        <end position="408"/>
    </location>
</feature>
<dbReference type="FunFam" id="1.10.418.10:FF:000042">
    <property type="entry name" value="Fimbrin, putative"/>
    <property type="match status" value="1"/>
</dbReference>
<sequence>MTQNLHIPTQHVVTLGGAQENALHSYSEEEKTAFVEFINQQLADDAELQGVVPIDSSGQDIFKKVNDGVLLARMIEKIKPGLIDERLFNKKPKNIYQIGENQNLVLETAKSIGCKLVGIRSEFITEGKPIPVFSMMWQLVRMKLTVNINLLDHPELYRLLLDGETLEDFKNLPPEQKLLRWFNYHLTNAGHNRRVQNFGPDVSDAENYTVLLNQLDKNKCSLEPLKETDLQQRAERVLENSEKLGCKRFITSQDINKGNQRLNLAFVADLFNTCPGLAPIEDAAMEEKLKLLLEEENSAENREERAFRNWINNVGIETQVENLFSDLRDGIVLLQLEDVIQPGIVPWKTVNKPPVKMVFKRNENCNLACKIASVNLKCVVVGIGGTDIQAGHKQYTLAIVWQLRRMYLLSYLQKVGARHGKEYTDQTVLEEANDRVRSIGKNSMITSYSDPSLKTSRFLLDLISSIEPRAVDDSLFLAGYSDEDLKQNARFAIAAARKIGAPIFCLWEDIVEVKPKMILTFIGSVIAEGHKVTEE</sequence>
<dbReference type="CDD" id="cd21217">
    <property type="entry name" value="CH_PLS_FIM_rpt1"/>
    <property type="match status" value="1"/>
</dbReference>
<evidence type="ECO:0000256" key="2">
    <source>
        <dbReference type="ARBA" id="ARBA00022737"/>
    </source>
</evidence>
<feature type="domain" description="Calponin-homology (CH)" evidence="5">
    <location>
        <begin position="172"/>
        <end position="275"/>
    </location>
</feature>
<reference evidence="6 7" key="1">
    <citation type="submission" date="2019-03" db="EMBL/GenBank/DDBJ databases">
        <title>Single cell metagenomics reveals metabolic interactions within the superorganism composed of flagellate Streblomastix strix and complex community of Bacteroidetes bacteria on its surface.</title>
        <authorList>
            <person name="Treitli S.C."/>
            <person name="Kolisko M."/>
            <person name="Husnik F."/>
            <person name="Keeling P."/>
            <person name="Hampl V."/>
        </authorList>
    </citation>
    <scope>NUCLEOTIDE SEQUENCE [LARGE SCALE GENOMIC DNA]</scope>
    <source>
        <strain evidence="6">ST1C</strain>
    </source>
</reference>
<keyword evidence="4" id="KW-0009">Actin-binding</keyword>
<keyword evidence="3" id="KW-0106">Calcium</keyword>
<dbReference type="InterPro" id="IPR001589">
    <property type="entry name" value="Actinin_actin-bd_CS"/>
</dbReference>
<dbReference type="GO" id="GO:0005737">
    <property type="term" value="C:cytoplasm"/>
    <property type="evidence" value="ECO:0007669"/>
    <property type="project" value="TreeGrafter"/>
</dbReference>
<protein>
    <submittedName>
        <fullName evidence="6">Putative actin binding protein</fullName>
    </submittedName>
</protein>
<dbReference type="GO" id="GO:0051015">
    <property type="term" value="F:actin filament binding"/>
    <property type="evidence" value="ECO:0007669"/>
    <property type="project" value="InterPro"/>
</dbReference>
<dbReference type="CDD" id="cd21219">
    <property type="entry name" value="CH_PLS_FIM_rpt3"/>
    <property type="match status" value="1"/>
</dbReference>
<name>A0A5J4WNZ1_9EUKA</name>
<dbReference type="InterPro" id="IPR036872">
    <property type="entry name" value="CH_dom_sf"/>
</dbReference>
<feature type="domain" description="Calponin-homology (CH)" evidence="5">
    <location>
        <begin position="422"/>
        <end position="530"/>
    </location>
</feature>
<keyword evidence="1" id="KW-0479">Metal-binding</keyword>
<accession>A0A5J4WNZ1</accession>
<dbReference type="GO" id="GO:0032432">
    <property type="term" value="C:actin filament bundle"/>
    <property type="evidence" value="ECO:0007669"/>
    <property type="project" value="TreeGrafter"/>
</dbReference>
<evidence type="ECO:0000256" key="3">
    <source>
        <dbReference type="ARBA" id="ARBA00022837"/>
    </source>
</evidence>
<dbReference type="InterPro" id="IPR039959">
    <property type="entry name" value="Fimbrin/Plastin"/>
</dbReference>
<dbReference type="PANTHER" id="PTHR19961">
    <property type="entry name" value="FIMBRIN/PLASTIN"/>
    <property type="match status" value="1"/>
</dbReference>
<dbReference type="FunFam" id="1.10.418.10:FF:000010">
    <property type="entry name" value="Plastin-3 isoform 1"/>
    <property type="match status" value="1"/>
</dbReference>
<evidence type="ECO:0000259" key="5">
    <source>
        <dbReference type="PROSITE" id="PS50021"/>
    </source>
</evidence>